<dbReference type="GO" id="GO:0016485">
    <property type="term" value="P:protein processing"/>
    <property type="evidence" value="ECO:0007669"/>
    <property type="project" value="InterPro"/>
</dbReference>
<evidence type="ECO:0000256" key="4">
    <source>
        <dbReference type="ARBA" id="ARBA00022976"/>
    </source>
</evidence>
<name>A0A8H7VP63_9FUNG</name>
<keyword evidence="7" id="KW-0460">Magnesium</keyword>
<dbReference type="GO" id="GO:0004722">
    <property type="term" value="F:protein serine/threonine phosphatase activity"/>
    <property type="evidence" value="ECO:0007669"/>
    <property type="project" value="UniProtKB-EC"/>
</dbReference>
<evidence type="ECO:0000256" key="7">
    <source>
        <dbReference type="RuleBase" id="RU366020"/>
    </source>
</evidence>
<evidence type="ECO:0000256" key="6">
    <source>
        <dbReference type="ARBA" id="ARBA00023136"/>
    </source>
</evidence>
<keyword evidence="3 8" id="KW-0812">Transmembrane</keyword>
<comment type="cofactor">
    <cofactor evidence="7">
        <name>Mg(2+)</name>
        <dbReference type="ChEBI" id="CHEBI:18420"/>
    </cofactor>
</comment>
<gene>
    <name evidence="10" type="ORF">INT48_008088</name>
</gene>
<comment type="catalytic activity">
    <reaction evidence="7">
        <text>O-phospho-L-seryl-[protein] + H2O = L-seryl-[protein] + phosphate</text>
        <dbReference type="Rhea" id="RHEA:20629"/>
        <dbReference type="Rhea" id="RHEA-COMP:9863"/>
        <dbReference type="Rhea" id="RHEA-COMP:11604"/>
        <dbReference type="ChEBI" id="CHEBI:15377"/>
        <dbReference type="ChEBI" id="CHEBI:29999"/>
        <dbReference type="ChEBI" id="CHEBI:43474"/>
        <dbReference type="ChEBI" id="CHEBI:83421"/>
        <dbReference type="EC" id="3.1.3.16"/>
    </reaction>
</comment>
<evidence type="ECO:0000256" key="8">
    <source>
        <dbReference type="SAM" id="Phobius"/>
    </source>
</evidence>
<dbReference type="PANTHER" id="PTHR12320:SF84">
    <property type="entry name" value="PROTEIN PHOSPHATASE"/>
    <property type="match status" value="1"/>
</dbReference>
<evidence type="ECO:0000256" key="1">
    <source>
        <dbReference type="ARBA" id="ARBA00004141"/>
    </source>
</evidence>
<keyword evidence="4" id="KW-0914">Notch signaling pathway</keyword>
<dbReference type="SUPFAM" id="SSF81606">
    <property type="entry name" value="PP2C-like"/>
    <property type="match status" value="1"/>
</dbReference>
<comment type="caution">
    <text evidence="10">The sequence shown here is derived from an EMBL/GenBank/DDBJ whole genome shotgun (WGS) entry which is preliminary data.</text>
</comment>
<dbReference type="SMART" id="SM00332">
    <property type="entry name" value="PP2Cc"/>
    <property type="match status" value="1"/>
</dbReference>
<feature type="domain" description="PPM-type phosphatase" evidence="9">
    <location>
        <begin position="127"/>
        <end position="358"/>
    </location>
</feature>
<dbReference type="PROSITE" id="PS51746">
    <property type="entry name" value="PPM_2"/>
    <property type="match status" value="1"/>
</dbReference>
<dbReference type="InterPro" id="IPR009294">
    <property type="entry name" value="Aph-1"/>
</dbReference>
<organism evidence="10 11">
    <name type="scientific">Thamnidium elegans</name>
    <dbReference type="NCBI Taxonomy" id="101142"/>
    <lineage>
        <taxon>Eukaryota</taxon>
        <taxon>Fungi</taxon>
        <taxon>Fungi incertae sedis</taxon>
        <taxon>Mucoromycota</taxon>
        <taxon>Mucoromycotina</taxon>
        <taxon>Mucoromycetes</taxon>
        <taxon>Mucorales</taxon>
        <taxon>Mucorineae</taxon>
        <taxon>Mucoraceae</taxon>
        <taxon>Thamnidium</taxon>
    </lineage>
</organism>
<comment type="catalytic activity">
    <reaction evidence="7">
        <text>O-phospho-L-threonyl-[protein] + H2O = L-threonyl-[protein] + phosphate</text>
        <dbReference type="Rhea" id="RHEA:47004"/>
        <dbReference type="Rhea" id="RHEA-COMP:11060"/>
        <dbReference type="Rhea" id="RHEA-COMP:11605"/>
        <dbReference type="ChEBI" id="CHEBI:15377"/>
        <dbReference type="ChEBI" id="CHEBI:30013"/>
        <dbReference type="ChEBI" id="CHEBI:43474"/>
        <dbReference type="ChEBI" id="CHEBI:61977"/>
        <dbReference type="EC" id="3.1.3.16"/>
    </reaction>
</comment>
<comment type="subcellular location">
    <subcellularLocation>
        <location evidence="1">Membrane</location>
        <topology evidence="1">Multi-pass membrane protein</topology>
    </subcellularLocation>
</comment>
<keyword evidence="11" id="KW-1185">Reference proteome</keyword>
<feature type="transmembrane region" description="Helical" evidence="8">
    <location>
        <begin position="518"/>
        <end position="535"/>
    </location>
</feature>
<comment type="cofactor">
    <cofactor evidence="7">
        <name>Mn(2+)</name>
        <dbReference type="ChEBI" id="CHEBI:29035"/>
    </cofactor>
</comment>
<feature type="transmembrane region" description="Helical" evidence="8">
    <location>
        <begin position="366"/>
        <end position="390"/>
    </location>
</feature>
<comment type="similarity">
    <text evidence="7">Belongs to the PP2C family.</text>
</comment>
<dbReference type="InterPro" id="IPR039123">
    <property type="entry name" value="PPTC7"/>
</dbReference>
<keyword evidence="6 8" id="KW-0472">Membrane</keyword>
<evidence type="ECO:0000256" key="5">
    <source>
        <dbReference type="ARBA" id="ARBA00022989"/>
    </source>
</evidence>
<accession>A0A8H7VP63</accession>
<keyword evidence="7" id="KW-0479">Metal-binding</keyword>
<dbReference type="PANTHER" id="PTHR12320">
    <property type="entry name" value="PROTEIN PHOSPHATASE 2C"/>
    <property type="match status" value="1"/>
</dbReference>
<dbReference type="EMBL" id="JAEPRE010000251">
    <property type="protein sequence ID" value="KAG2229701.1"/>
    <property type="molecule type" value="Genomic_DNA"/>
</dbReference>
<dbReference type="Pfam" id="PF00481">
    <property type="entry name" value="PP2C"/>
    <property type="match status" value="2"/>
</dbReference>
<evidence type="ECO:0000313" key="10">
    <source>
        <dbReference type="EMBL" id="KAG2229701.1"/>
    </source>
</evidence>
<dbReference type="EC" id="3.1.3.16" evidence="7"/>
<dbReference type="GO" id="GO:0046872">
    <property type="term" value="F:metal ion binding"/>
    <property type="evidence" value="ECO:0007669"/>
    <property type="project" value="UniProtKB-UniRule"/>
</dbReference>
<keyword evidence="7" id="KW-0378">Hydrolase</keyword>
<evidence type="ECO:0000256" key="3">
    <source>
        <dbReference type="ARBA" id="ARBA00022692"/>
    </source>
</evidence>
<evidence type="ECO:0000313" key="11">
    <source>
        <dbReference type="Proteomes" id="UP000613177"/>
    </source>
</evidence>
<evidence type="ECO:0000256" key="2">
    <source>
        <dbReference type="ARBA" id="ARBA00005577"/>
    </source>
</evidence>
<sequence>MKSKNWSTIASSAKHFTKRTYTPLAPCSALHTHLTYYPLYKQPHRSFSSSTVSTASPQFELPDRQIHLPLNHHKSLPLFDFFSKSIAKPTPSYIFAHGASGFAKRRHRYTTPDNKQFINKNNENYYSIQIGEDAYFRRSDAIGVADGVGGWTGVSAANAALYSRKLMHHAYMELERFDNIDDPCFYHYDEADPVSILQKSYEESMEEAQQEGIIGSCTACLAILRHEELRIANLGDCGISVIRHNDYIFRSEEQQHSFNFPYQLGTTVEKGDIIIMGSDGLFDNLFDKEILSIVKSQLSTRFLSIEPQKISDALAERAKYVSSCKLNVDSPFQVRAVSEGLYYQGGKADDISVIVAIVNDSPNAQYVLLMVSSAFFCLIALLLSSIIWYFAKSTQAMHFVSITYSVAIQELCRWCFYLLLHRAESGLNTVSANPKSPFNRSIFSFVSGFGYALMSALVGYISLLVESIGPGVMMCPSCPRATLYFISAITTSLFSLMHMVWMMIAFEGFSELPKTKGWLKVLWVIVSHYGASFATTLNSSSVNNGCIYSILISLCIIAISCYIITMSLKSRFRLQH</sequence>
<reference evidence="10" key="1">
    <citation type="submission" date="2021-01" db="EMBL/GenBank/DDBJ databases">
        <title>Metabolic potential, ecology and presence of endohyphal bacteria is reflected in genomic diversity of Mucoromycotina.</title>
        <authorList>
            <person name="Muszewska A."/>
            <person name="Okrasinska A."/>
            <person name="Steczkiewicz K."/>
            <person name="Drgas O."/>
            <person name="Orlowska M."/>
            <person name="Perlinska-Lenart U."/>
            <person name="Aleksandrzak-Piekarczyk T."/>
            <person name="Szatraj K."/>
            <person name="Zielenkiewicz U."/>
            <person name="Pilsyk S."/>
            <person name="Malc E."/>
            <person name="Mieczkowski P."/>
            <person name="Kruszewska J.S."/>
            <person name="Biernat P."/>
            <person name="Pawlowska J."/>
        </authorList>
    </citation>
    <scope>NUCLEOTIDE SEQUENCE</scope>
    <source>
        <strain evidence="10">WA0000018081</strain>
    </source>
</reference>
<keyword evidence="7" id="KW-0464">Manganese</keyword>
<evidence type="ECO:0000259" key="9">
    <source>
        <dbReference type="PROSITE" id="PS51746"/>
    </source>
</evidence>
<dbReference type="Gene3D" id="3.60.40.10">
    <property type="entry name" value="PPM-type phosphatase domain"/>
    <property type="match status" value="2"/>
</dbReference>
<comment type="similarity">
    <text evidence="2">Belongs to the APH-1 family.</text>
</comment>
<dbReference type="Pfam" id="PF06105">
    <property type="entry name" value="Aph-1"/>
    <property type="match status" value="1"/>
</dbReference>
<dbReference type="InterPro" id="IPR001932">
    <property type="entry name" value="PPM-type_phosphatase-like_dom"/>
</dbReference>
<dbReference type="Proteomes" id="UP000613177">
    <property type="component" value="Unassembled WGS sequence"/>
</dbReference>
<keyword evidence="5 8" id="KW-1133">Transmembrane helix</keyword>
<dbReference type="GO" id="GO:0016020">
    <property type="term" value="C:membrane"/>
    <property type="evidence" value="ECO:0007669"/>
    <property type="project" value="UniProtKB-SubCell"/>
</dbReference>
<feature type="transmembrane region" description="Helical" evidence="8">
    <location>
        <begin position="547"/>
        <end position="568"/>
    </location>
</feature>
<keyword evidence="7" id="KW-0904">Protein phosphatase</keyword>
<feature type="transmembrane region" description="Helical" evidence="8">
    <location>
        <begin position="483"/>
        <end position="506"/>
    </location>
</feature>
<dbReference type="AlphaFoldDB" id="A0A8H7VP63"/>
<proteinExistence type="inferred from homology"/>
<protein>
    <recommendedName>
        <fullName evidence="7">Protein phosphatase</fullName>
        <ecNumber evidence="7">3.1.3.16</ecNumber>
    </recommendedName>
</protein>
<dbReference type="SMART" id="SM00331">
    <property type="entry name" value="PP2C_SIG"/>
    <property type="match status" value="1"/>
</dbReference>
<dbReference type="InterPro" id="IPR036457">
    <property type="entry name" value="PPM-type-like_dom_sf"/>
</dbReference>
<feature type="transmembrane region" description="Helical" evidence="8">
    <location>
        <begin position="441"/>
        <end position="463"/>
    </location>
</feature>